<dbReference type="AlphaFoldDB" id="A0A8H7BTP6"/>
<dbReference type="Pfam" id="PF00349">
    <property type="entry name" value="Hexokinase_1"/>
    <property type="match status" value="1"/>
</dbReference>
<accession>A0A8H7BTP6</accession>
<dbReference type="InterPro" id="IPR022672">
    <property type="entry name" value="Hexokinase_N"/>
</dbReference>
<dbReference type="GO" id="GO:0001678">
    <property type="term" value="P:intracellular glucose homeostasis"/>
    <property type="evidence" value="ECO:0007669"/>
    <property type="project" value="InterPro"/>
</dbReference>
<evidence type="ECO:0000259" key="7">
    <source>
        <dbReference type="Pfam" id="PF00349"/>
    </source>
</evidence>
<dbReference type="Proteomes" id="UP000605846">
    <property type="component" value="Unassembled WGS sequence"/>
</dbReference>
<evidence type="ECO:0000313" key="10">
    <source>
        <dbReference type="Proteomes" id="UP000605846"/>
    </source>
</evidence>
<keyword evidence="10" id="KW-1185">Reference proteome</keyword>
<dbReference type="InterPro" id="IPR043129">
    <property type="entry name" value="ATPase_NBD"/>
</dbReference>
<keyword evidence="2 6" id="KW-0808">Transferase</keyword>
<keyword evidence="5 6" id="KW-0067">ATP-binding</keyword>
<dbReference type="GO" id="GO:0005524">
    <property type="term" value="F:ATP binding"/>
    <property type="evidence" value="ECO:0007669"/>
    <property type="project" value="UniProtKB-UniRule"/>
</dbReference>
<dbReference type="PANTHER" id="PTHR19443:SF24">
    <property type="entry name" value="PHOSPHOTRANSFERASE"/>
    <property type="match status" value="1"/>
</dbReference>
<dbReference type="GO" id="GO:0006096">
    <property type="term" value="P:glycolytic process"/>
    <property type="evidence" value="ECO:0007669"/>
    <property type="project" value="UniProtKB-UniPathway"/>
</dbReference>
<dbReference type="EC" id="2.7.1.-" evidence="6"/>
<name>A0A8H7BTP6_9FUNG</name>
<proteinExistence type="inferred from homology"/>
<reference evidence="9" key="1">
    <citation type="submission" date="2020-01" db="EMBL/GenBank/DDBJ databases">
        <title>Genome Sequencing of Three Apophysomyces-Like Fungal Strains Confirms a Novel Fungal Genus in the Mucoromycota with divergent Burkholderia-like Endosymbiotic Bacteria.</title>
        <authorList>
            <person name="Stajich J.E."/>
            <person name="Macias A.M."/>
            <person name="Carter-House D."/>
            <person name="Lovett B."/>
            <person name="Kasson L.R."/>
            <person name="Berry K."/>
            <person name="Grigoriev I."/>
            <person name="Chang Y."/>
            <person name="Spatafora J."/>
            <person name="Kasson M.T."/>
        </authorList>
    </citation>
    <scope>NUCLEOTIDE SEQUENCE</scope>
    <source>
        <strain evidence="9">NRRL A-21654</strain>
    </source>
</reference>
<gene>
    <name evidence="9" type="primary">GLK1_2</name>
    <name evidence="9" type="ORF">EC973_003381</name>
</gene>
<feature type="domain" description="Hexokinase C-terminal" evidence="8">
    <location>
        <begin position="203"/>
        <end position="449"/>
    </location>
</feature>
<evidence type="ECO:0000256" key="3">
    <source>
        <dbReference type="ARBA" id="ARBA00022741"/>
    </source>
</evidence>
<dbReference type="Gene3D" id="3.30.420.40">
    <property type="match status" value="1"/>
</dbReference>
<evidence type="ECO:0000256" key="1">
    <source>
        <dbReference type="ARBA" id="ARBA00009225"/>
    </source>
</evidence>
<comment type="caution">
    <text evidence="9">The sequence shown here is derived from an EMBL/GenBank/DDBJ whole genome shotgun (WGS) entry which is preliminary data.</text>
</comment>
<evidence type="ECO:0000259" key="8">
    <source>
        <dbReference type="Pfam" id="PF03727"/>
    </source>
</evidence>
<feature type="domain" description="Hexokinase N-terminal" evidence="7">
    <location>
        <begin position="8"/>
        <end position="197"/>
    </location>
</feature>
<dbReference type="GO" id="GO:0004340">
    <property type="term" value="F:glucokinase activity"/>
    <property type="evidence" value="ECO:0007669"/>
    <property type="project" value="TreeGrafter"/>
</dbReference>
<dbReference type="InterPro" id="IPR001312">
    <property type="entry name" value="Hexokinase"/>
</dbReference>
<evidence type="ECO:0000256" key="6">
    <source>
        <dbReference type="RuleBase" id="RU362007"/>
    </source>
</evidence>
<dbReference type="SUPFAM" id="SSF53067">
    <property type="entry name" value="Actin-like ATPase domain"/>
    <property type="match status" value="2"/>
</dbReference>
<keyword evidence="3 6" id="KW-0547">Nucleotide-binding</keyword>
<evidence type="ECO:0000313" key="9">
    <source>
        <dbReference type="EMBL" id="KAF7729968.1"/>
    </source>
</evidence>
<dbReference type="GO" id="GO:0005739">
    <property type="term" value="C:mitochondrion"/>
    <property type="evidence" value="ECO:0007669"/>
    <property type="project" value="TreeGrafter"/>
</dbReference>
<comment type="similarity">
    <text evidence="1 6">Belongs to the hexokinase family.</text>
</comment>
<dbReference type="GO" id="GO:0005829">
    <property type="term" value="C:cytosol"/>
    <property type="evidence" value="ECO:0007669"/>
    <property type="project" value="TreeGrafter"/>
</dbReference>
<dbReference type="OrthoDB" id="419537at2759"/>
<keyword evidence="4 6" id="KW-0418">Kinase</keyword>
<keyword evidence="6" id="KW-0324">Glycolysis</keyword>
<organism evidence="9 10">
    <name type="scientific">Apophysomyces ossiformis</name>
    <dbReference type="NCBI Taxonomy" id="679940"/>
    <lineage>
        <taxon>Eukaryota</taxon>
        <taxon>Fungi</taxon>
        <taxon>Fungi incertae sedis</taxon>
        <taxon>Mucoromycota</taxon>
        <taxon>Mucoromycotina</taxon>
        <taxon>Mucoromycetes</taxon>
        <taxon>Mucorales</taxon>
        <taxon>Mucorineae</taxon>
        <taxon>Mucoraceae</taxon>
        <taxon>Apophysomyces</taxon>
    </lineage>
</organism>
<dbReference type="PROSITE" id="PS51748">
    <property type="entry name" value="HEXOKINASE_2"/>
    <property type="match status" value="1"/>
</dbReference>
<evidence type="ECO:0000256" key="5">
    <source>
        <dbReference type="ARBA" id="ARBA00022840"/>
    </source>
</evidence>
<dbReference type="UniPathway" id="UPA00109">
    <property type="reaction ID" value="UER00180"/>
</dbReference>
<dbReference type="Pfam" id="PF03727">
    <property type="entry name" value="Hexokinase_2"/>
    <property type="match status" value="1"/>
</dbReference>
<dbReference type="GO" id="GO:0019158">
    <property type="term" value="F:mannokinase activity"/>
    <property type="evidence" value="ECO:0007669"/>
    <property type="project" value="TreeGrafter"/>
</dbReference>
<evidence type="ECO:0000256" key="2">
    <source>
        <dbReference type="ARBA" id="ARBA00022679"/>
    </source>
</evidence>
<dbReference type="EMBL" id="JABAYA010000020">
    <property type="protein sequence ID" value="KAF7729968.1"/>
    <property type="molecule type" value="Genomic_DNA"/>
</dbReference>
<dbReference type="GO" id="GO:0006006">
    <property type="term" value="P:glucose metabolic process"/>
    <property type="evidence" value="ECO:0007669"/>
    <property type="project" value="TreeGrafter"/>
</dbReference>
<dbReference type="PRINTS" id="PR00475">
    <property type="entry name" value="HEXOKINASE"/>
</dbReference>
<dbReference type="GO" id="GO:0005536">
    <property type="term" value="F:D-glucose binding"/>
    <property type="evidence" value="ECO:0007669"/>
    <property type="project" value="InterPro"/>
</dbReference>
<dbReference type="GO" id="GO:0008865">
    <property type="term" value="F:fructokinase activity"/>
    <property type="evidence" value="ECO:0007669"/>
    <property type="project" value="TreeGrafter"/>
</dbReference>
<sequence>MDPLNTVRPLFNLTPEKFKVIVRGFEAEYNHGLNTASASGLATMIPSFVTRLPTGQEKGTFLALDLGGSTLRVSAVKLLGNGLVDVREVRRQIAMSDPLRTGSCEAFFDWITDAVAELVQQIPAQPLSMGVCWSFPIDQTDIDKGKILRMGKGFDLKGIEGQDLQTLFSQAFIRKALNVNVTALLNDTVGTLVAHAYTNPKARIGFIYGTGVNAAYPEQVAKIVKLQDNKSFQPDTRMLVNTEIDIFGNEEYLPINRFDKALDASHNQPEFQLYEKMMSGAYLGELFRLVAMELVSQGKLFQGNLPTNLQSAWTFETSAMSNIERSVDRPLDERLVQLQEIFEFAADYVPGKMDLEIVTDICQMISCRAAALAGAALVSLIEQQSEALLVDNAEDIVIGVTGSTFELYPRMRERIQDALTDWFGQEIAKRIRLEIATDGGGIGGALIAMLYEK</sequence>
<protein>
    <recommendedName>
        <fullName evidence="6">Phosphotransferase</fullName>
        <ecNumber evidence="6">2.7.1.-</ecNumber>
    </recommendedName>
</protein>
<dbReference type="Gene3D" id="3.40.367.20">
    <property type="match status" value="1"/>
</dbReference>
<evidence type="ECO:0000256" key="4">
    <source>
        <dbReference type="ARBA" id="ARBA00022777"/>
    </source>
</evidence>
<dbReference type="GO" id="GO:0006013">
    <property type="term" value="P:mannose metabolic process"/>
    <property type="evidence" value="ECO:0007669"/>
    <property type="project" value="TreeGrafter"/>
</dbReference>
<dbReference type="PANTHER" id="PTHR19443">
    <property type="entry name" value="HEXOKINASE"/>
    <property type="match status" value="1"/>
</dbReference>
<dbReference type="InterPro" id="IPR022673">
    <property type="entry name" value="Hexokinase_C"/>
</dbReference>